<evidence type="ECO:0000256" key="1">
    <source>
        <dbReference type="SAM" id="Phobius"/>
    </source>
</evidence>
<protein>
    <submittedName>
        <fullName evidence="2">Uncharacterized protein</fullName>
    </submittedName>
</protein>
<dbReference type="RefSeq" id="WP_081192100.1">
    <property type="nucleotide sequence ID" value="NZ_MWIH01000005.1"/>
</dbReference>
<name>A0A1V9A7K3_SACPI</name>
<keyword evidence="1" id="KW-0472">Membrane</keyword>
<comment type="caution">
    <text evidence="2">The sequence shown here is derived from an EMBL/GenBank/DDBJ whole genome shotgun (WGS) entry which is preliminary data.</text>
</comment>
<keyword evidence="3" id="KW-1185">Reference proteome</keyword>
<dbReference type="Proteomes" id="UP000192591">
    <property type="component" value="Unassembled WGS sequence"/>
</dbReference>
<organism evidence="2 3">
    <name type="scientific">Saccharomonospora piscinae</name>
    <dbReference type="NCBI Taxonomy" id="687388"/>
    <lineage>
        <taxon>Bacteria</taxon>
        <taxon>Bacillati</taxon>
        <taxon>Actinomycetota</taxon>
        <taxon>Actinomycetes</taxon>
        <taxon>Pseudonocardiales</taxon>
        <taxon>Pseudonocardiaceae</taxon>
        <taxon>Saccharomonospora</taxon>
    </lineage>
</organism>
<evidence type="ECO:0000313" key="3">
    <source>
        <dbReference type="Proteomes" id="UP000192591"/>
    </source>
</evidence>
<keyword evidence="1" id="KW-0812">Transmembrane</keyword>
<dbReference type="STRING" id="1962155.B1813_13145"/>
<sequence length="196" mass="20517">MSQSEDAPQKAGWGELGHKWITAIAGLITALAGAGFFLGRSTAPETPSSPDANAAAPVTVTVTVPAGNDPGTEASTAPVDTDSDLRWEGKLNWNGYGTGYNLDLVPPTYTDGRYLSGTLTGLESYGDAAQIAVWKSGSFPGRADCAEAVDTEGTDHISTLEEGNQVCGRTYEGRVFRLEVIAAGSDFKAEGVVWEK</sequence>
<reference evidence="2 3" key="1">
    <citation type="submission" date="2017-02" db="EMBL/GenBank/DDBJ databases">
        <title>Draft genome of Saccharomonospora sp. 154.</title>
        <authorList>
            <person name="Alonso-Carmona G.S."/>
            <person name="De La Haba R."/>
            <person name="Vera-Gargallo B."/>
            <person name="Sandoval-Trujillo A.H."/>
            <person name="Ramirez-Duran N."/>
            <person name="Ventosa A."/>
        </authorList>
    </citation>
    <scope>NUCLEOTIDE SEQUENCE [LARGE SCALE GENOMIC DNA]</scope>
    <source>
        <strain evidence="2 3">LRS4.154</strain>
    </source>
</reference>
<proteinExistence type="predicted"/>
<keyword evidence="1" id="KW-1133">Transmembrane helix</keyword>
<evidence type="ECO:0000313" key="2">
    <source>
        <dbReference type="EMBL" id="OQO93040.1"/>
    </source>
</evidence>
<accession>A0A1V9A7K3</accession>
<dbReference type="AlphaFoldDB" id="A0A1V9A7K3"/>
<gene>
    <name evidence="2" type="ORF">B1813_13145</name>
</gene>
<dbReference type="EMBL" id="MWIH01000005">
    <property type="protein sequence ID" value="OQO93040.1"/>
    <property type="molecule type" value="Genomic_DNA"/>
</dbReference>
<feature type="transmembrane region" description="Helical" evidence="1">
    <location>
        <begin position="20"/>
        <end position="39"/>
    </location>
</feature>